<reference evidence="1" key="1">
    <citation type="journal article" date="2021" name="Viruses">
        <title>Identification and Full Characterisation of Two Novel Crustacean Infecting Members of the Family Nudiviridae Provides Support for Two Subfamilies.</title>
        <authorList>
            <person name="Bateman K.S."/>
            <person name="Kerr R."/>
            <person name="Stentiford G.D."/>
            <person name="Bean T.P."/>
            <person name="Hooper C."/>
            <person name="Van Eynde B."/>
            <person name="Delbare D."/>
            <person name="Bojko J."/>
            <person name="Christiaens O."/>
            <person name="Taning C.N.T."/>
            <person name="Smagghe G."/>
            <person name="van Oers M.M."/>
            <person name="van Aerle R."/>
        </authorList>
    </citation>
    <scope>NUCLEOTIDE SEQUENCE</scope>
    <source>
        <strain evidence="1">AN1</strain>
    </source>
</reference>
<organism evidence="1 2">
    <name type="scientific">Crangon crangon nudivirus</name>
    <dbReference type="NCBI Taxonomy" id="2880838"/>
    <lineage>
        <taxon>Viruses</taxon>
        <taxon>Viruses incertae sedis</taxon>
        <taxon>Naldaviricetes</taxon>
        <taxon>Lefavirales</taxon>
        <taxon>Nudiviridae</taxon>
        <taxon>Gammanudivirus</taxon>
        <taxon>Gammanudivirus cracrangonis</taxon>
    </lineage>
</organism>
<dbReference type="EMBL" id="MZ311577">
    <property type="protein sequence ID" value="UBZ25587.1"/>
    <property type="molecule type" value="Genomic_DNA"/>
</dbReference>
<evidence type="ECO:0000313" key="1">
    <source>
        <dbReference type="EMBL" id="UBZ25587.1"/>
    </source>
</evidence>
<sequence length="119" mass="14015">MSVFVDIVYMEPTLYKRAILYEHIEFVRIYPHRLYFNTHNIAYIQDEVIHVITPKCPTSQCIYIEKVDADTRTKIHTLIDNTPLEINGIFIFISLDITLYNVLQLIQNISMKLKQKVVA</sequence>
<evidence type="ECO:0000313" key="2">
    <source>
        <dbReference type="Proteomes" id="UP000831195"/>
    </source>
</evidence>
<gene>
    <name evidence="1" type="ORF">CcNV_102</name>
</gene>
<proteinExistence type="predicted"/>
<keyword evidence="2" id="KW-1185">Reference proteome</keyword>
<protein>
    <submittedName>
        <fullName evidence="1">Uncharacterized protein</fullName>
    </submittedName>
</protein>
<dbReference type="Proteomes" id="UP000831195">
    <property type="component" value="Segment"/>
</dbReference>
<accession>A0AAE9BZ42</accession>
<name>A0AAE9BZ42_9VIRU</name>